<keyword evidence="3" id="KW-1185">Reference proteome</keyword>
<dbReference type="Proteomes" id="UP000593571">
    <property type="component" value="Unassembled WGS sequence"/>
</dbReference>
<protein>
    <submittedName>
        <fullName evidence="2">Uncharacterized protein</fullName>
    </submittedName>
</protein>
<proteinExistence type="predicted"/>
<evidence type="ECO:0000313" key="3">
    <source>
        <dbReference type="Proteomes" id="UP000593571"/>
    </source>
</evidence>
<comment type="caution">
    <text evidence="2">The sequence shown here is derived from an EMBL/GenBank/DDBJ whole genome shotgun (WGS) entry which is preliminary data.</text>
</comment>
<evidence type="ECO:0000256" key="1">
    <source>
        <dbReference type="SAM" id="MobiDB-lite"/>
    </source>
</evidence>
<evidence type="ECO:0000313" key="2">
    <source>
        <dbReference type="EMBL" id="KAF6422888.1"/>
    </source>
</evidence>
<organism evidence="2 3">
    <name type="scientific">Rousettus aegyptiacus</name>
    <name type="common">Egyptian fruit bat</name>
    <name type="synonym">Pteropus aegyptiacus</name>
    <dbReference type="NCBI Taxonomy" id="9407"/>
    <lineage>
        <taxon>Eukaryota</taxon>
        <taxon>Metazoa</taxon>
        <taxon>Chordata</taxon>
        <taxon>Craniata</taxon>
        <taxon>Vertebrata</taxon>
        <taxon>Euteleostomi</taxon>
        <taxon>Mammalia</taxon>
        <taxon>Eutheria</taxon>
        <taxon>Laurasiatheria</taxon>
        <taxon>Chiroptera</taxon>
        <taxon>Yinpterochiroptera</taxon>
        <taxon>Pteropodoidea</taxon>
        <taxon>Pteropodidae</taxon>
        <taxon>Rousettinae</taxon>
        <taxon>Rousettus</taxon>
    </lineage>
</organism>
<reference evidence="2 3" key="1">
    <citation type="journal article" date="2020" name="Nature">
        <title>Six reference-quality genomes reveal evolution of bat adaptations.</title>
        <authorList>
            <person name="Jebb D."/>
            <person name="Huang Z."/>
            <person name="Pippel M."/>
            <person name="Hughes G.M."/>
            <person name="Lavrichenko K."/>
            <person name="Devanna P."/>
            <person name="Winkler S."/>
            <person name="Jermiin L.S."/>
            <person name="Skirmuntt E.C."/>
            <person name="Katzourakis A."/>
            <person name="Burkitt-Gray L."/>
            <person name="Ray D.A."/>
            <person name="Sullivan K.A.M."/>
            <person name="Roscito J.G."/>
            <person name="Kirilenko B.M."/>
            <person name="Davalos L.M."/>
            <person name="Corthals A.P."/>
            <person name="Power M.L."/>
            <person name="Jones G."/>
            <person name="Ransome R.D."/>
            <person name="Dechmann D.K.N."/>
            <person name="Locatelli A.G."/>
            <person name="Puechmaille S.J."/>
            <person name="Fedrigo O."/>
            <person name="Jarvis E.D."/>
            <person name="Hiller M."/>
            <person name="Vernes S.C."/>
            <person name="Myers E.W."/>
            <person name="Teeling E.C."/>
        </authorList>
    </citation>
    <scope>NUCLEOTIDE SEQUENCE [LARGE SCALE GENOMIC DNA]</scope>
    <source>
        <strain evidence="2">MRouAeg1</strain>
        <tissue evidence="2">Muscle</tissue>
    </source>
</reference>
<dbReference type="EMBL" id="JACASE010000012">
    <property type="protein sequence ID" value="KAF6422888.1"/>
    <property type="molecule type" value="Genomic_DNA"/>
</dbReference>
<name>A0A7J8DI77_ROUAE</name>
<dbReference type="AlphaFoldDB" id="A0A7J8DI77"/>
<feature type="region of interest" description="Disordered" evidence="1">
    <location>
        <begin position="61"/>
        <end position="88"/>
    </location>
</feature>
<sequence length="133" mass="14188">MTGQTDVKPGAAELHQKRRVILTGLCGSGDTGALPPVVSGGTRWGSHLLCVKRRHGATRLPETGCGKSRRRVRAGGTCGRPPRKATPSQGLFFSLQRTGCMSVGRGRGGGCRWKCPETLRSEKNHSFLSPHVA</sequence>
<gene>
    <name evidence="2" type="ORF">HJG63_008676</name>
</gene>
<accession>A0A7J8DI77</accession>